<proteinExistence type="predicted"/>
<sequence>MEAKYFTELRVLNRDVRRNCNKVRIVLEVYYSVGEEVETWVLSWLKILLMHHEEQFSLHQMTNSKCSTSIMETKKQFDTAQFTLLSLQYPQHQDSRSSADLPIHKSSKPGKTTLVLKRESIYIRGKVFKVVVEERDTSGGKVKGQGTGTELAVDAAMSQEEGVEKRYSRVCTPVINGGGSKEGTEKHRLEDFLYLGVVDDVLV</sequence>
<protein>
    <submittedName>
        <fullName evidence="1">Uncharacterized protein</fullName>
    </submittedName>
</protein>
<name>A0A3P6BGQ4_BRAOL</name>
<organism evidence="1">
    <name type="scientific">Brassica oleracea</name>
    <name type="common">Wild cabbage</name>
    <dbReference type="NCBI Taxonomy" id="3712"/>
    <lineage>
        <taxon>Eukaryota</taxon>
        <taxon>Viridiplantae</taxon>
        <taxon>Streptophyta</taxon>
        <taxon>Embryophyta</taxon>
        <taxon>Tracheophyta</taxon>
        <taxon>Spermatophyta</taxon>
        <taxon>Magnoliopsida</taxon>
        <taxon>eudicotyledons</taxon>
        <taxon>Gunneridae</taxon>
        <taxon>Pentapetalae</taxon>
        <taxon>rosids</taxon>
        <taxon>malvids</taxon>
        <taxon>Brassicales</taxon>
        <taxon>Brassicaceae</taxon>
        <taxon>Brassiceae</taxon>
        <taxon>Brassica</taxon>
    </lineage>
</organism>
<dbReference type="EMBL" id="LR031872">
    <property type="protein sequence ID" value="VDC95178.1"/>
    <property type="molecule type" value="Genomic_DNA"/>
</dbReference>
<accession>A0A3P6BGQ4</accession>
<dbReference type="AlphaFoldDB" id="A0A3P6BGQ4"/>
<gene>
    <name evidence="1" type="ORF">BOLC3T18423H</name>
</gene>
<reference evidence="1" key="1">
    <citation type="submission" date="2018-11" db="EMBL/GenBank/DDBJ databases">
        <authorList>
            <consortium name="Genoscope - CEA"/>
            <person name="William W."/>
        </authorList>
    </citation>
    <scope>NUCLEOTIDE SEQUENCE</scope>
</reference>
<evidence type="ECO:0000313" key="1">
    <source>
        <dbReference type="EMBL" id="VDC95178.1"/>
    </source>
</evidence>